<dbReference type="Gene3D" id="2.40.50.90">
    <property type="match status" value="1"/>
</dbReference>
<feature type="compositionally biased region" description="Polar residues" evidence="5">
    <location>
        <begin position="216"/>
        <end position="225"/>
    </location>
</feature>
<feature type="compositionally biased region" description="Basic and acidic residues" evidence="5">
    <location>
        <begin position="228"/>
        <end position="243"/>
    </location>
</feature>
<protein>
    <submittedName>
        <fullName evidence="8">Thermonuclease family protein</fullName>
    </submittedName>
</protein>
<dbReference type="Proteomes" id="UP001377337">
    <property type="component" value="Chromosome"/>
</dbReference>
<keyword evidence="6" id="KW-0732">Signal</keyword>
<evidence type="ECO:0000256" key="2">
    <source>
        <dbReference type="ARBA" id="ARBA00022759"/>
    </source>
</evidence>
<dbReference type="Pfam" id="PF05901">
    <property type="entry name" value="Excalibur"/>
    <property type="match status" value="1"/>
</dbReference>
<evidence type="ECO:0000256" key="3">
    <source>
        <dbReference type="ARBA" id="ARBA00022801"/>
    </source>
</evidence>
<dbReference type="Pfam" id="PF00565">
    <property type="entry name" value="SNase"/>
    <property type="match status" value="1"/>
</dbReference>
<feature type="signal peptide" evidence="6">
    <location>
        <begin position="1"/>
        <end position="17"/>
    </location>
</feature>
<feature type="region of interest" description="Disordered" evidence="5">
    <location>
        <begin position="200"/>
        <end position="269"/>
    </location>
</feature>
<evidence type="ECO:0000313" key="8">
    <source>
        <dbReference type="EMBL" id="WXB98296.1"/>
    </source>
</evidence>
<keyword evidence="9" id="KW-1185">Reference proteome</keyword>
<evidence type="ECO:0000256" key="4">
    <source>
        <dbReference type="SAM" id="Coils"/>
    </source>
</evidence>
<dbReference type="PANTHER" id="PTHR12302">
    <property type="entry name" value="EBNA2 BINDING PROTEIN P100"/>
    <property type="match status" value="1"/>
</dbReference>
<keyword evidence="2" id="KW-0255">Endonuclease</keyword>
<dbReference type="PROSITE" id="PS51257">
    <property type="entry name" value="PROKAR_LIPOPROTEIN"/>
    <property type="match status" value="1"/>
</dbReference>
<evidence type="ECO:0000256" key="5">
    <source>
        <dbReference type="SAM" id="MobiDB-lite"/>
    </source>
</evidence>
<dbReference type="RefSeq" id="WP_338781255.1">
    <property type="nucleotide sequence ID" value="NZ_CP147407.1"/>
</dbReference>
<evidence type="ECO:0000313" key="9">
    <source>
        <dbReference type="Proteomes" id="UP001377337"/>
    </source>
</evidence>
<dbReference type="PROSITE" id="PS50830">
    <property type="entry name" value="TNASE_3"/>
    <property type="match status" value="1"/>
</dbReference>
<sequence>MKKQMIAIILLTHLSLAGCSAMTQPSDQPVQTHSSSNKETKQEKQGDEKSAVLEEEKGNTVPATVLSVTDGDTLKAELKNGATEKVRLILIDTPESRGKYEGNPQPFAKEASAYTKEQLEGKEIELELGVEERDRFGRLLAYIWMDGQMYNKRLLKEGLARVAVYPPNTKYLDQFKEAEAKAKKEERKIWSLENYATDRGFEDEVNDQVPEEPSKGENSQANQQFDPKGPDKDCGDFSGHEEAQAFFEAAGPGDPHRLDRDGDGLACDK</sequence>
<feature type="coiled-coil region" evidence="4">
    <location>
        <begin position="168"/>
        <end position="195"/>
    </location>
</feature>
<evidence type="ECO:0000256" key="1">
    <source>
        <dbReference type="ARBA" id="ARBA00022722"/>
    </source>
</evidence>
<feature type="compositionally biased region" description="Acidic residues" evidence="5">
    <location>
        <begin position="201"/>
        <end position="210"/>
    </location>
</feature>
<dbReference type="InterPro" id="IPR008613">
    <property type="entry name" value="Excalibur_Ca-bd_domain"/>
</dbReference>
<dbReference type="EMBL" id="CP147407">
    <property type="protein sequence ID" value="WXB98296.1"/>
    <property type="molecule type" value="Genomic_DNA"/>
</dbReference>
<reference evidence="8 9" key="1">
    <citation type="submission" date="2024-02" db="EMBL/GenBank/DDBJ databases">
        <title>Seven novel Bacillus-like species.</title>
        <authorList>
            <person name="Liu G."/>
        </authorList>
    </citation>
    <scope>NUCLEOTIDE SEQUENCE [LARGE SCALE GENOMIC DNA]</scope>
    <source>
        <strain evidence="8 9">FJAT-52054</strain>
    </source>
</reference>
<dbReference type="SUPFAM" id="SSF50199">
    <property type="entry name" value="Staphylococcal nuclease"/>
    <property type="match status" value="1"/>
</dbReference>
<feature type="compositionally biased region" description="Basic and acidic residues" evidence="5">
    <location>
        <begin position="36"/>
        <end position="58"/>
    </location>
</feature>
<proteinExistence type="predicted"/>
<feature type="compositionally biased region" description="Basic and acidic residues" evidence="5">
    <location>
        <begin position="254"/>
        <end position="269"/>
    </location>
</feature>
<feature type="chain" id="PRO_5047550606" evidence="6">
    <location>
        <begin position="18"/>
        <end position="269"/>
    </location>
</feature>
<dbReference type="InterPro" id="IPR016071">
    <property type="entry name" value="Staphylococal_nuclease_OB-fold"/>
</dbReference>
<keyword evidence="4" id="KW-0175">Coiled coil</keyword>
<evidence type="ECO:0000256" key="6">
    <source>
        <dbReference type="SAM" id="SignalP"/>
    </source>
</evidence>
<dbReference type="PANTHER" id="PTHR12302:SF3">
    <property type="entry name" value="SERINE_THREONINE-PROTEIN KINASE 31"/>
    <property type="match status" value="1"/>
</dbReference>
<dbReference type="InterPro" id="IPR035437">
    <property type="entry name" value="SNase_OB-fold_sf"/>
</dbReference>
<keyword evidence="3" id="KW-0378">Hydrolase</keyword>
<feature type="compositionally biased region" description="Polar residues" evidence="5">
    <location>
        <begin position="23"/>
        <end position="35"/>
    </location>
</feature>
<feature type="region of interest" description="Disordered" evidence="5">
    <location>
        <begin position="23"/>
        <end position="58"/>
    </location>
</feature>
<organism evidence="8 9">
    <name type="scientific">Metabacillus sediminis</name>
    <dbReference type="NCBI Taxonomy" id="3117746"/>
    <lineage>
        <taxon>Bacteria</taxon>
        <taxon>Bacillati</taxon>
        <taxon>Bacillota</taxon>
        <taxon>Bacilli</taxon>
        <taxon>Bacillales</taxon>
        <taxon>Bacillaceae</taxon>
        <taxon>Metabacillus</taxon>
    </lineage>
</organism>
<evidence type="ECO:0000259" key="7">
    <source>
        <dbReference type="PROSITE" id="PS50830"/>
    </source>
</evidence>
<keyword evidence="1" id="KW-0540">Nuclease</keyword>
<feature type="domain" description="TNase-like" evidence="7">
    <location>
        <begin position="59"/>
        <end position="192"/>
    </location>
</feature>
<accession>A0ABZ2NMB2</accession>
<dbReference type="SMART" id="SM00318">
    <property type="entry name" value="SNc"/>
    <property type="match status" value="1"/>
</dbReference>
<name>A0ABZ2NMB2_9BACI</name>
<gene>
    <name evidence="8" type="ORF">WCV65_07430</name>
</gene>